<reference evidence="1" key="1">
    <citation type="submission" date="2021-06" db="EMBL/GenBank/DDBJ databases">
        <authorList>
            <person name="Kallberg Y."/>
            <person name="Tangrot J."/>
            <person name="Rosling A."/>
        </authorList>
    </citation>
    <scope>NUCLEOTIDE SEQUENCE</scope>
    <source>
        <strain evidence="1">MA453B</strain>
    </source>
</reference>
<name>A0A9N9JUR8_9GLOM</name>
<proteinExistence type="predicted"/>
<evidence type="ECO:0000313" key="2">
    <source>
        <dbReference type="Proteomes" id="UP000789405"/>
    </source>
</evidence>
<accession>A0A9N9JUR8</accession>
<keyword evidence="2" id="KW-1185">Reference proteome</keyword>
<sequence>KIARRALAFKYLYGKKDSQVTKYNTDELTNLLIDNDIYSPELLDSGKATDKKGQLYINVYGLSWRRSHTLKVQRPEGVPDWAAGEENEEIYS</sequence>
<protein>
    <submittedName>
        <fullName evidence="1">93_t:CDS:1</fullName>
    </submittedName>
</protein>
<comment type="caution">
    <text evidence="1">The sequence shown here is derived from an EMBL/GenBank/DDBJ whole genome shotgun (WGS) entry which is preliminary data.</text>
</comment>
<dbReference type="Proteomes" id="UP000789405">
    <property type="component" value="Unassembled WGS sequence"/>
</dbReference>
<feature type="non-terminal residue" evidence="1">
    <location>
        <position position="1"/>
    </location>
</feature>
<dbReference type="AlphaFoldDB" id="A0A9N9JUR8"/>
<evidence type="ECO:0000313" key="1">
    <source>
        <dbReference type="EMBL" id="CAG8798310.1"/>
    </source>
</evidence>
<feature type="non-terminal residue" evidence="1">
    <location>
        <position position="92"/>
    </location>
</feature>
<gene>
    <name evidence="1" type="ORF">DERYTH_LOCUS22849</name>
</gene>
<organism evidence="1 2">
    <name type="scientific">Dentiscutata erythropus</name>
    <dbReference type="NCBI Taxonomy" id="1348616"/>
    <lineage>
        <taxon>Eukaryota</taxon>
        <taxon>Fungi</taxon>
        <taxon>Fungi incertae sedis</taxon>
        <taxon>Mucoromycota</taxon>
        <taxon>Glomeromycotina</taxon>
        <taxon>Glomeromycetes</taxon>
        <taxon>Diversisporales</taxon>
        <taxon>Gigasporaceae</taxon>
        <taxon>Dentiscutata</taxon>
    </lineage>
</organism>
<dbReference type="EMBL" id="CAJVPY010032905">
    <property type="protein sequence ID" value="CAG8798310.1"/>
    <property type="molecule type" value="Genomic_DNA"/>
</dbReference>